<dbReference type="EMBL" id="BBJM01000013">
    <property type="protein sequence ID" value="GAK47818.1"/>
    <property type="molecule type" value="Genomic_DNA"/>
</dbReference>
<dbReference type="Gene3D" id="3.10.20.320">
    <property type="entry name" value="Putative peptidoglycan bound protein (lpxtg motif)"/>
    <property type="match status" value="1"/>
</dbReference>
<keyword evidence="3" id="KW-0472">Membrane</keyword>
<accession>A0A081BIF0</accession>
<dbReference type="Pfam" id="PF06458">
    <property type="entry name" value="MucBP"/>
    <property type="match status" value="1"/>
</dbReference>
<feature type="domain" description="MucBP" evidence="4">
    <location>
        <begin position="78"/>
        <end position="146"/>
    </location>
</feature>
<comment type="caution">
    <text evidence="5">The sequence shown here is derived from an EMBL/GenBank/DDBJ whole genome shotgun (WGS) entry which is preliminary data.</text>
</comment>
<evidence type="ECO:0000256" key="2">
    <source>
        <dbReference type="SAM" id="MobiDB-lite"/>
    </source>
</evidence>
<dbReference type="eggNOG" id="COG4932">
    <property type="taxonomic scope" value="Bacteria"/>
</dbReference>
<feature type="region of interest" description="Disordered" evidence="2">
    <location>
        <begin position="150"/>
        <end position="243"/>
    </location>
</feature>
<organism evidence="5 6">
    <name type="scientific">Secundilactobacillus oryzae JCM 18671</name>
    <dbReference type="NCBI Taxonomy" id="1291743"/>
    <lineage>
        <taxon>Bacteria</taxon>
        <taxon>Bacillati</taxon>
        <taxon>Bacillota</taxon>
        <taxon>Bacilli</taxon>
        <taxon>Lactobacillales</taxon>
        <taxon>Lactobacillaceae</taxon>
        <taxon>Secundilactobacillus</taxon>
    </lineage>
</organism>
<sequence length="269" mass="28203">MTDWSQIKAFRFVLSDDGQTTVAGQNQTISFQVKVPDKATLQDIDQPQVWNTFALAANSSQVVEPAQVGILVTLAAKPVQVIYQTEDGTQLGTAEATYPEGMDYGNPYETEQKTFDGYTFVTMGVGSAAADGTLTGEAQTVIYVYRTTNNGGGNGGGTGTTPEQPGNPGTPEQPGTPELPETPEQPGQPTTPELPTNPENPAEAGKPGGVETGTGTANTATLETSTQAQNQNTQLPQTEEKQSVSGITGLIMLAFTAVMGLVGSKKRKE</sequence>
<keyword evidence="1" id="KW-0677">Repeat</keyword>
<name>A0A081BIF0_9LACO</name>
<keyword evidence="6" id="KW-1185">Reference proteome</keyword>
<proteinExistence type="predicted"/>
<feature type="compositionally biased region" description="Polar residues" evidence="2">
    <location>
        <begin position="213"/>
        <end position="237"/>
    </location>
</feature>
<feature type="transmembrane region" description="Helical" evidence="3">
    <location>
        <begin position="244"/>
        <end position="263"/>
    </location>
</feature>
<evidence type="ECO:0000256" key="3">
    <source>
        <dbReference type="SAM" id="Phobius"/>
    </source>
</evidence>
<dbReference type="InterPro" id="IPR009459">
    <property type="entry name" value="MucBP_dom"/>
</dbReference>
<dbReference type="STRING" id="1291743.LOSG293_130070"/>
<feature type="compositionally biased region" description="Low complexity" evidence="2">
    <location>
        <begin position="160"/>
        <end position="204"/>
    </location>
</feature>
<keyword evidence="3" id="KW-0812">Transmembrane</keyword>
<dbReference type="NCBIfam" id="TIGR01167">
    <property type="entry name" value="LPXTG_anchor"/>
    <property type="match status" value="1"/>
</dbReference>
<dbReference type="RefSeq" id="WP_034527575.1">
    <property type="nucleotide sequence ID" value="NZ_BBAZ01000020.1"/>
</dbReference>
<evidence type="ECO:0000313" key="5">
    <source>
        <dbReference type="EMBL" id="GAK47818.1"/>
    </source>
</evidence>
<dbReference type="OrthoDB" id="2280183at2"/>
<gene>
    <name evidence="5" type="ORF">LOSG293_130070</name>
</gene>
<reference evidence="5" key="1">
    <citation type="journal article" date="2014" name="Genome Announc.">
        <title>Draft Genome Sequence of Lactobacillus oryzae Strain SG293T.</title>
        <authorList>
            <person name="Tanizawa Y."/>
            <person name="Fujisawa T."/>
            <person name="Mochizuki T."/>
            <person name="Kaminuma E."/>
            <person name="Nakamura Y."/>
            <person name="Tohno M."/>
        </authorList>
    </citation>
    <scope>NUCLEOTIDE SEQUENCE [LARGE SCALE GENOMIC DNA]</scope>
    <source>
        <strain evidence="5">SG293</strain>
    </source>
</reference>
<keyword evidence="3" id="KW-1133">Transmembrane helix</keyword>
<dbReference type="Proteomes" id="UP000028700">
    <property type="component" value="Unassembled WGS sequence"/>
</dbReference>
<evidence type="ECO:0000313" key="6">
    <source>
        <dbReference type="Proteomes" id="UP000028700"/>
    </source>
</evidence>
<evidence type="ECO:0000256" key="1">
    <source>
        <dbReference type="ARBA" id="ARBA00022737"/>
    </source>
</evidence>
<dbReference type="AlphaFoldDB" id="A0A081BIF0"/>
<protein>
    <submittedName>
        <fullName evidence="5">Putative cell wall surface anchor family protein</fullName>
    </submittedName>
</protein>
<feature type="compositionally biased region" description="Gly residues" evidence="2">
    <location>
        <begin position="150"/>
        <end position="159"/>
    </location>
</feature>
<evidence type="ECO:0000259" key="4">
    <source>
        <dbReference type="Pfam" id="PF06458"/>
    </source>
</evidence>